<sequence>MAGDTSNEELIFVQYLQDHSHIPTTEWWNEAKVAFQTLMDLLNLRSAGPDSDPESQEGDIPSARLARLGALPKLICFATGGHALGLTARHETLECVVFGTISASLFVEVFWKLIQKSQDENPEENIIVSSVLPRWSSKQAIRLLWLTDFAQSLGIGNTLPFAYHYIRSWATLQGLYGRFNIGGLTFIAIIVLLRDALSTNQCGNGFFDDDGDKYLTEDPLTQWTNIYQFYHLQNVDQSSFELMHTKFNLTNSIIKSGPEEELQNVLYRHNRLAHIKQQSLSQGMDIRNIVEINLVYSIPALHP</sequence>
<accession>A0A5N6K3F5</accession>
<organism evidence="1 2">
    <name type="scientific">Monilinia laxa</name>
    <name type="common">Brown rot fungus</name>
    <name type="synonym">Sclerotinia laxa</name>
    <dbReference type="NCBI Taxonomy" id="61186"/>
    <lineage>
        <taxon>Eukaryota</taxon>
        <taxon>Fungi</taxon>
        <taxon>Dikarya</taxon>
        <taxon>Ascomycota</taxon>
        <taxon>Pezizomycotina</taxon>
        <taxon>Leotiomycetes</taxon>
        <taxon>Helotiales</taxon>
        <taxon>Sclerotiniaceae</taxon>
        <taxon>Monilinia</taxon>
    </lineage>
</organism>
<dbReference type="AlphaFoldDB" id="A0A5N6K3F5"/>
<evidence type="ECO:0000313" key="1">
    <source>
        <dbReference type="EMBL" id="KAB8296841.1"/>
    </source>
</evidence>
<evidence type="ECO:0000313" key="2">
    <source>
        <dbReference type="Proteomes" id="UP000326757"/>
    </source>
</evidence>
<reference evidence="1 2" key="1">
    <citation type="submission" date="2019-06" db="EMBL/GenBank/DDBJ databases">
        <title>Genome Sequence of the Brown Rot Fungal Pathogen Monilinia laxa.</title>
        <authorList>
            <person name="De Miccolis Angelini R.M."/>
            <person name="Landi L."/>
            <person name="Abate D."/>
            <person name="Pollastro S."/>
            <person name="Romanazzi G."/>
            <person name="Faretra F."/>
        </authorList>
    </citation>
    <scope>NUCLEOTIDE SEQUENCE [LARGE SCALE GENOMIC DNA]</scope>
    <source>
        <strain evidence="1 2">Mlax316</strain>
    </source>
</reference>
<gene>
    <name evidence="1" type="ORF">EYC80_002253</name>
</gene>
<keyword evidence="2" id="KW-1185">Reference proteome</keyword>
<protein>
    <submittedName>
        <fullName evidence="1">Uncharacterized protein</fullName>
    </submittedName>
</protein>
<dbReference type="EMBL" id="VIGI01000008">
    <property type="protein sequence ID" value="KAB8296841.1"/>
    <property type="molecule type" value="Genomic_DNA"/>
</dbReference>
<dbReference type="OrthoDB" id="10263155at2759"/>
<dbReference type="Proteomes" id="UP000326757">
    <property type="component" value="Unassembled WGS sequence"/>
</dbReference>
<name>A0A5N6K3F5_MONLA</name>
<proteinExistence type="predicted"/>
<comment type="caution">
    <text evidence="1">The sequence shown here is derived from an EMBL/GenBank/DDBJ whole genome shotgun (WGS) entry which is preliminary data.</text>
</comment>